<evidence type="ECO:0000256" key="8">
    <source>
        <dbReference type="SAM" id="Phobius"/>
    </source>
</evidence>
<sequence>MVSKNIFINLFFRRINFAIILIILFALLFRLTNLTSKIIWHDEIHSQLHIVGYYSQELKAHFFNGSIIHPQDLFSSLTLKNNLQDTTFVDTIKGLLIDDPHHPPLYYLLARFWLHIWGDNIISARVLSIISGVLILPIAYLLSQQIFNNQKINLIFTLLIANSPFFILFSQEAREYSLWTLFILTSYLYLLKALKTTSIKLACLYWGIYTLSIIAGIYTSALMLIVIFSQWIYLVILNQWNRRNLFCYFLSLSLSFFAFLPWLIGFLNNFQTYKIATAWISETQLPLNIYFQYLFINVGRLFLLLNEVTSLNYHLNIYIVSIIIILLINSLIYIVLNCQKNIKIFLICFSLTPILMLIIPDLLLGGIRGTISRYLVPSQLGLLLIISYFLGINYKYKIAKILLAFLLILGLSANIKNMYATTAWTKDINYNLTAVANIVNNDTPSLIIGNDFGYHFGTFFALSYLLNENVNLQLFSRQRELQNFQYPADFNKVYFLNMPDSLKLELKSNENIVFKESFSDRDLWLWEVKLRDEIKTEPEFDEKSIKK</sequence>
<evidence type="ECO:0000259" key="9">
    <source>
        <dbReference type="Pfam" id="PF13231"/>
    </source>
</evidence>
<feature type="transmembrane region" description="Helical" evidence="8">
    <location>
        <begin position="342"/>
        <end position="362"/>
    </location>
</feature>
<feature type="transmembrane region" description="Helical" evidence="8">
    <location>
        <begin position="206"/>
        <end position="233"/>
    </location>
</feature>
<feature type="transmembrane region" description="Helical" evidence="8">
    <location>
        <begin position="176"/>
        <end position="194"/>
    </location>
</feature>
<feature type="transmembrane region" description="Helical" evidence="8">
    <location>
        <begin position="245"/>
        <end position="267"/>
    </location>
</feature>
<dbReference type="Proteomes" id="UP000437131">
    <property type="component" value="Unassembled WGS sequence"/>
</dbReference>
<dbReference type="GO" id="GO:0005886">
    <property type="term" value="C:plasma membrane"/>
    <property type="evidence" value="ECO:0007669"/>
    <property type="project" value="UniProtKB-SubCell"/>
</dbReference>
<dbReference type="InterPro" id="IPR050297">
    <property type="entry name" value="LipidA_mod_glycosyltrf_83"/>
</dbReference>
<comment type="subcellular location">
    <subcellularLocation>
        <location evidence="1">Cell membrane</location>
        <topology evidence="1">Multi-pass membrane protein</topology>
    </subcellularLocation>
</comment>
<dbReference type="PANTHER" id="PTHR33908">
    <property type="entry name" value="MANNOSYLTRANSFERASE YKCB-RELATED"/>
    <property type="match status" value="1"/>
</dbReference>
<evidence type="ECO:0000256" key="3">
    <source>
        <dbReference type="ARBA" id="ARBA00022676"/>
    </source>
</evidence>
<dbReference type="AlphaFoldDB" id="A0A844GW06"/>
<feature type="transmembrane region" description="Helical" evidence="8">
    <location>
        <begin position="121"/>
        <end position="140"/>
    </location>
</feature>
<feature type="domain" description="Glycosyltransferase RgtA/B/C/D-like" evidence="9">
    <location>
        <begin position="101"/>
        <end position="263"/>
    </location>
</feature>
<feature type="transmembrane region" description="Helical" evidence="8">
    <location>
        <begin position="374"/>
        <end position="392"/>
    </location>
</feature>
<evidence type="ECO:0000256" key="6">
    <source>
        <dbReference type="ARBA" id="ARBA00022989"/>
    </source>
</evidence>
<keyword evidence="6 8" id="KW-1133">Transmembrane helix</keyword>
<protein>
    <recommendedName>
        <fullName evidence="9">Glycosyltransferase RgtA/B/C/D-like domain-containing protein</fullName>
    </recommendedName>
</protein>
<evidence type="ECO:0000313" key="11">
    <source>
        <dbReference type="Proteomes" id="UP000437131"/>
    </source>
</evidence>
<keyword evidence="7 8" id="KW-0472">Membrane</keyword>
<comment type="caution">
    <text evidence="10">The sequence shown here is derived from an EMBL/GenBank/DDBJ whole genome shotgun (WGS) entry which is preliminary data.</text>
</comment>
<evidence type="ECO:0000256" key="1">
    <source>
        <dbReference type="ARBA" id="ARBA00004651"/>
    </source>
</evidence>
<accession>A0A844GW06</accession>
<evidence type="ECO:0000256" key="7">
    <source>
        <dbReference type="ARBA" id="ARBA00023136"/>
    </source>
</evidence>
<proteinExistence type="predicted"/>
<feature type="transmembrane region" description="Helical" evidence="8">
    <location>
        <begin position="398"/>
        <end position="415"/>
    </location>
</feature>
<feature type="transmembrane region" description="Helical" evidence="8">
    <location>
        <begin position="152"/>
        <end position="169"/>
    </location>
</feature>
<dbReference type="Pfam" id="PF13231">
    <property type="entry name" value="PMT_2"/>
    <property type="match status" value="1"/>
</dbReference>
<dbReference type="GO" id="GO:0009103">
    <property type="term" value="P:lipopolysaccharide biosynthetic process"/>
    <property type="evidence" value="ECO:0007669"/>
    <property type="project" value="UniProtKB-ARBA"/>
</dbReference>
<dbReference type="InterPro" id="IPR038731">
    <property type="entry name" value="RgtA/B/C-like"/>
</dbReference>
<keyword evidence="4" id="KW-0808">Transferase</keyword>
<feature type="transmembrane region" description="Helical" evidence="8">
    <location>
        <begin position="6"/>
        <end position="29"/>
    </location>
</feature>
<reference evidence="10 11" key="1">
    <citation type="submission" date="2019-11" db="EMBL/GenBank/DDBJ databases">
        <title>Isolation of a new High Light Tolerant Cyanobacteria.</title>
        <authorList>
            <person name="Dobson Z."/>
            <person name="Vaughn N."/>
            <person name="Vaughn M."/>
            <person name="Fromme P."/>
            <person name="Mazor Y."/>
        </authorList>
    </citation>
    <scope>NUCLEOTIDE SEQUENCE [LARGE SCALE GENOMIC DNA]</scope>
    <source>
        <strain evidence="10 11">0216</strain>
    </source>
</reference>
<feature type="transmembrane region" description="Helical" evidence="8">
    <location>
        <begin position="317"/>
        <end position="336"/>
    </location>
</feature>
<evidence type="ECO:0000256" key="4">
    <source>
        <dbReference type="ARBA" id="ARBA00022679"/>
    </source>
</evidence>
<keyword evidence="3" id="KW-0328">Glycosyltransferase</keyword>
<feature type="transmembrane region" description="Helical" evidence="8">
    <location>
        <begin position="287"/>
        <end position="305"/>
    </location>
</feature>
<organism evidence="10 11">
    <name type="scientific">Cyanobacterium aponinum 0216</name>
    <dbReference type="NCBI Taxonomy" id="2676140"/>
    <lineage>
        <taxon>Bacteria</taxon>
        <taxon>Bacillati</taxon>
        <taxon>Cyanobacteriota</taxon>
        <taxon>Cyanophyceae</taxon>
        <taxon>Oscillatoriophycideae</taxon>
        <taxon>Chroococcales</taxon>
        <taxon>Geminocystaceae</taxon>
        <taxon>Cyanobacterium</taxon>
    </lineage>
</organism>
<keyword evidence="2" id="KW-1003">Cell membrane</keyword>
<dbReference type="GO" id="GO:0016763">
    <property type="term" value="F:pentosyltransferase activity"/>
    <property type="evidence" value="ECO:0007669"/>
    <property type="project" value="TreeGrafter"/>
</dbReference>
<name>A0A844GW06_9CHRO</name>
<dbReference type="EMBL" id="WMIA01000011">
    <property type="protein sequence ID" value="MTF39211.1"/>
    <property type="molecule type" value="Genomic_DNA"/>
</dbReference>
<evidence type="ECO:0000256" key="2">
    <source>
        <dbReference type="ARBA" id="ARBA00022475"/>
    </source>
</evidence>
<gene>
    <name evidence="10" type="ORF">GGC33_09745</name>
</gene>
<evidence type="ECO:0000313" key="10">
    <source>
        <dbReference type="EMBL" id="MTF39211.1"/>
    </source>
</evidence>
<keyword evidence="5 8" id="KW-0812">Transmembrane</keyword>
<dbReference type="PANTHER" id="PTHR33908:SF11">
    <property type="entry name" value="MEMBRANE PROTEIN"/>
    <property type="match status" value="1"/>
</dbReference>
<evidence type="ECO:0000256" key="5">
    <source>
        <dbReference type="ARBA" id="ARBA00022692"/>
    </source>
</evidence>